<evidence type="ECO:0000256" key="2">
    <source>
        <dbReference type="ARBA" id="ARBA00022771"/>
    </source>
</evidence>
<proteinExistence type="predicted"/>
<accession>A0AAW0FS62</accession>
<evidence type="ECO:0000256" key="1">
    <source>
        <dbReference type="ARBA" id="ARBA00022723"/>
    </source>
</evidence>
<evidence type="ECO:0000256" key="3">
    <source>
        <dbReference type="ARBA" id="ARBA00022833"/>
    </source>
</evidence>
<dbReference type="Gene3D" id="3.30.60.90">
    <property type="match status" value="1"/>
</dbReference>
<feature type="domain" description="EF-hand" evidence="6">
    <location>
        <begin position="553"/>
        <end position="580"/>
    </location>
</feature>
<keyword evidence="4" id="KW-0175">Coiled coil</keyword>
<keyword evidence="8" id="KW-1185">Reference proteome</keyword>
<dbReference type="PROSITE" id="PS00018">
    <property type="entry name" value="EF_HAND_1"/>
    <property type="match status" value="1"/>
</dbReference>
<keyword evidence="2" id="KW-0863">Zinc-finger</keyword>
<name>A0AAW0FS62_9APHY</name>
<evidence type="ECO:0000256" key="4">
    <source>
        <dbReference type="SAM" id="Coils"/>
    </source>
</evidence>
<dbReference type="InterPro" id="IPR002048">
    <property type="entry name" value="EF_hand_dom"/>
</dbReference>
<gene>
    <name evidence="7" type="ORF">QCA50_014599</name>
</gene>
<dbReference type="GO" id="GO:0005509">
    <property type="term" value="F:calcium ion binding"/>
    <property type="evidence" value="ECO:0007669"/>
    <property type="project" value="InterPro"/>
</dbReference>
<dbReference type="GO" id="GO:0008270">
    <property type="term" value="F:zinc ion binding"/>
    <property type="evidence" value="ECO:0007669"/>
    <property type="project" value="UniProtKB-KW"/>
</dbReference>
<protein>
    <recommendedName>
        <fullName evidence="6">EF-hand domain-containing protein</fullName>
    </recommendedName>
</protein>
<evidence type="ECO:0000313" key="7">
    <source>
        <dbReference type="EMBL" id="KAK7682394.1"/>
    </source>
</evidence>
<dbReference type="EMBL" id="JASBNA010000036">
    <property type="protein sequence ID" value="KAK7682394.1"/>
    <property type="molecule type" value="Genomic_DNA"/>
</dbReference>
<feature type="region of interest" description="Disordered" evidence="5">
    <location>
        <begin position="1154"/>
        <end position="1185"/>
    </location>
</feature>
<reference evidence="7 8" key="1">
    <citation type="submission" date="2022-09" db="EMBL/GenBank/DDBJ databases">
        <authorList>
            <person name="Palmer J.M."/>
        </authorList>
    </citation>
    <scope>NUCLEOTIDE SEQUENCE [LARGE SCALE GENOMIC DNA]</scope>
    <source>
        <strain evidence="7 8">DSM 7382</strain>
    </source>
</reference>
<dbReference type="Proteomes" id="UP001385951">
    <property type="component" value="Unassembled WGS sequence"/>
</dbReference>
<evidence type="ECO:0000313" key="8">
    <source>
        <dbReference type="Proteomes" id="UP001385951"/>
    </source>
</evidence>
<feature type="compositionally biased region" description="Basic and acidic residues" evidence="5">
    <location>
        <begin position="1165"/>
        <end position="1185"/>
    </location>
</feature>
<comment type="caution">
    <text evidence="7">The sequence shown here is derived from an EMBL/GenBank/DDBJ whole genome shotgun (WGS) entry which is preliminary data.</text>
</comment>
<sequence length="1345" mass="153084">MPTVSKRFSFKSLKRRFTSDNNNASERSEKTPSPSRLGRSETLPPDLEMGYNMVGGTKQLTSEPSNGSSSTEEHPYISNGTGGRSLTIQKELIPPLPTPPATIGMPSPQLYASPEASPTPFDPIVNLAVSGVMEKIYEGPKSSKAEKLLNKVDDLATATQDPNGLVVAVIQPVKSLLESSGAMKAIEEGINTFMEDIPWLMKGLDEIARIHPVVTVAVLAFKTVYKMEMTRRENDRRIQALYVEMKDMMAVLIQLRDVHDRNDVGPDGRTIEARLQSLVGKTATDIKECANACDTYSKKRLLVKILRGQTWETKLVGFAGVFTQRRVQFEQALTMHTARVVDAIHEDVHHMKQAMDAANAKLQMIFDTLIPQDLATLKQKVKAKGDINVLMSSSTALKELNEDENKLASHQGNERSTKRSEFTVEDLKVELRIDFDASLKGNFEAFEGKFNLYHRQLKDDLSRAIDEANNRVISAVREGPHDKIKNEELKTIWKEMGWRRNVKARLFVMTLRDHFREKVQEIKLDAAAGASKEQLRTDDWALDYISVTWLQPIMEAFDDDGSGYITIAELNQFTDSMPKDLGWSLQHWIAYWAVGWQYAVTQYIEKIKRIISMMNALRTRILPENRLRAEYYLDKVSSTLVNLSAGFVPSSLSENLQFKFQPFIEYEEARIKQNLQDIRYDFDAKDPVYIVAGPGRIEKYVLPLIYLLLERDLKIFRVAQHKYLDDDELWDSADTLLWVFDTITLRTNDLKDLYEQQKEDAQARFKVVACGLFKYMHDSDELWSSSNLLADQVPEVITDTELEIDTPLSELEKALNKPLRVDSPYKTLGYESPELFAFVPGAEDTGTLFGRWNGYIYIPTEYPERAMQSLNFQADPDNEQGIRGSGVVVDALPYTITGKYSVSESGTTEVQFTMTYEGGDPTGYYTGHLDENGSLVGYQGYTEDVSEENNASLFILRNIPAEVMAHRPSPPKLAENKPRALWRFAIDVVLMQTRRKLFSWSFFKERRNQRRRYIELNIQCWYYGRLLTSEEWTEFLGLRRTLLPQDALYFLSLRKRLMEIIPGHFGYTCDACKQPIGGGRIICLDCRASTHWSTMDFCADSRCYSQPVTRLNLEKEHLPTHDLVKIRTNIQWHDLDNLKQSAMQVLRQWRLHPVPTPDVPQASDDVEKPSDSEAKVEESAPERAESPSEKPIHCFACQTVATEPFWYCTQCTDCVICDSCEIKSLIPCIICKQSFEQPTWFYGSQPKDQFMCNTCVAKGVEPPANLDKEVLHTYLHPLVRCKERVEDPAEPAQSTVEDRLTELECKVCSKQDSVEAKLVQIEQTLALLQQTMAALIDTKSNGHAL</sequence>
<dbReference type="SUPFAM" id="SSF57850">
    <property type="entry name" value="RING/U-box"/>
    <property type="match status" value="1"/>
</dbReference>
<organism evidence="7 8">
    <name type="scientific">Cerrena zonata</name>
    <dbReference type="NCBI Taxonomy" id="2478898"/>
    <lineage>
        <taxon>Eukaryota</taxon>
        <taxon>Fungi</taxon>
        <taxon>Dikarya</taxon>
        <taxon>Basidiomycota</taxon>
        <taxon>Agaricomycotina</taxon>
        <taxon>Agaricomycetes</taxon>
        <taxon>Polyporales</taxon>
        <taxon>Cerrenaceae</taxon>
        <taxon>Cerrena</taxon>
    </lineage>
</organism>
<feature type="compositionally biased region" description="Polar residues" evidence="5">
    <location>
        <begin position="58"/>
        <end position="70"/>
    </location>
</feature>
<feature type="coiled-coil region" evidence="4">
    <location>
        <begin position="1311"/>
        <end position="1338"/>
    </location>
</feature>
<evidence type="ECO:0000259" key="6">
    <source>
        <dbReference type="PROSITE" id="PS50222"/>
    </source>
</evidence>
<dbReference type="PROSITE" id="PS50222">
    <property type="entry name" value="EF_HAND_2"/>
    <property type="match status" value="1"/>
</dbReference>
<dbReference type="InterPro" id="IPR043145">
    <property type="entry name" value="Znf_ZZ_sf"/>
</dbReference>
<evidence type="ECO:0000256" key="5">
    <source>
        <dbReference type="SAM" id="MobiDB-lite"/>
    </source>
</evidence>
<feature type="region of interest" description="Disordered" evidence="5">
    <location>
        <begin position="1"/>
        <end position="82"/>
    </location>
</feature>
<keyword evidence="1" id="KW-0479">Metal-binding</keyword>
<keyword evidence="3" id="KW-0862">Zinc</keyword>
<dbReference type="InterPro" id="IPR018247">
    <property type="entry name" value="EF_Hand_1_Ca_BS"/>
</dbReference>